<reference evidence="1 2" key="1">
    <citation type="journal article" date="2014" name="Int. J. Syst. Evol. Microbiol.">
        <title>Complete genome sequence of Corynebacterium casei LMG S-19264T (=DSM 44701T), isolated from a smear-ripened cheese.</title>
        <authorList>
            <consortium name="US DOE Joint Genome Institute (JGI-PGF)"/>
            <person name="Walter F."/>
            <person name="Albersmeier A."/>
            <person name="Kalinowski J."/>
            <person name="Ruckert C."/>
        </authorList>
    </citation>
    <scope>NUCLEOTIDE SEQUENCE [LARGE SCALE GENOMIC DNA]</scope>
    <source>
        <strain evidence="1 2">CECT 8670</strain>
    </source>
</reference>
<proteinExistence type="predicted"/>
<dbReference type="AlphaFoldDB" id="A0AAJ1VFC9"/>
<dbReference type="Pfam" id="PF06167">
    <property type="entry name" value="Peptidase_M90"/>
    <property type="match status" value="1"/>
</dbReference>
<dbReference type="Proteomes" id="UP001228636">
    <property type="component" value="Unassembled WGS sequence"/>
</dbReference>
<dbReference type="PANTHER" id="PTHR30164:SF2">
    <property type="entry name" value="PROTEIN MTFA"/>
    <property type="match status" value="1"/>
</dbReference>
<dbReference type="GO" id="GO:0008237">
    <property type="term" value="F:metallopeptidase activity"/>
    <property type="evidence" value="ECO:0007669"/>
    <property type="project" value="InterPro"/>
</dbReference>
<comment type="caution">
    <text evidence="1">The sequence shown here is derived from an EMBL/GenBank/DDBJ whole genome shotgun (WGS) entry which is preliminary data.</text>
</comment>
<protein>
    <submittedName>
        <fullName evidence="1">Zinc-dependent peptidase</fullName>
    </submittedName>
</protein>
<organism evidence="1 2">
    <name type="scientific">Polaribacter sejongensis</name>
    <dbReference type="NCBI Taxonomy" id="985043"/>
    <lineage>
        <taxon>Bacteria</taxon>
        <taxon>Pseudomonadati</taxon>
        <taxon>Bacteroidota</taxon>
        <taxon>Flavobacteriia</taxon>
        <taxon>Flavobacteriales</taxon>
        <taxon>Flavobacteriaceae</taxon>
    </lineage>
</organism>
<dbReference type="RefSeq" id="WP_261972108.1">
    <property type="nucleotide sequence ID" value="NZ_CP103460.1"/>
</dbReference>
<evidence type="ECO:0000313" key="1">
    <source>
        <dbReference type="EMBL" id="MDN3618234.1"/>
    </source>
</evidence>
<dbReference type="SUPFAM" id="SSF55486">
    <property type="entry name" value="Metalloproteases ('zincins'), catalytic domain"/>
    <property type="match status" value="1"/>
</dbReference>
<dbReference type="Gene3D" id="3.40.390.10">
    <property type="entry name" value="Collagenase (Catalytic Domain)"/>
    <property type="match status" value="1"/>
</dbReference>
<name>A0AAJ1VFC9_9FLAO</name>
<dbReference type="InterPro" id="IPR010384">
    <property type="entry name" value="MtfA_fam"/>
</dbReference>
<dbReference type="EMBL" id="JAUFQH010000003">
    <property type="protein sequence ID" value="MDN3618234.1"/>
    <property type="molecule type" value="Genomic_DNA"/>
</dbReference>
<sequence>MKIKYKILAPFYRKKSKIECHQVLLKSNSYYKNLSEDHKANFQLRTLLFISTTNFSSEPDFIINKKMKIIISSAFVQITFGLKTDTLNKFNDVFVAPSSYSYKNNTAVFKGDVNIATKKVNMSWPAIEKGFKITDDALNLSIHEFGHCLIFENHTRSYFSKIFNKGDFENWKNHAKTKFQKVKAKENIVLRDYAATNLVEFFSVSLETFFEQAAYFKENEPELYESMTQLLKQDPINKKDPIL</sequence>
<evidence type="ECO:0000313" key="2">
    <source>
        <dbReference type="Proteomes" id="UP001228636"/>
    </source>
</evidence>
<accession>A0AAJ1VFC9</accession>
<gene>
    <name evidence="1" type="ORF">QWY81_02055</name>
</gene>
<dbReference type="GO" id="GO:0004177">
    <property type="term" value="F:aminopeptidase activity"/>
    <property type="evidence" value="ECO:0007669"/>
    <property type="project" value="TreeGrafter"/>
</dbReference>
<dbReference type="CDD" id="cd20170">
    <property type="entry name" value="Peptidase_M90-like"/>
    <property type="match status" value="1"/>
</dbReference>
<dbReference type="GO" id="GO:0005829">
    <property type="term" value="C:cytosol"/>
    <property type="evidence" value="ECO:0007669"/>
    <property type="project" value="TreeGrafter"/>
</dbReference>
<dbReference type="InterPro" id="IPR024079">
    <property type="entry name" value="MetalloPept_cat_dom_sf"/>
</dbReference>
<dbReference type="PANTHER" id="PTHR30164">
    <property type="entry name" value="MTFA PEPTIDASE"/>
    <property type="match status" value="1"/>
</dbReference>